<keyword evidence="6" id="KW-1185">Reference proteome</keyword>
<accession>A0A6A6ZIK4</accession>
<dbReference type="PANTHER" id="PTHR47435:SF4">
    <property type="entry name" value="KELCH REPEAT PROTEIN (AFU_ORTHOLOGUE AFUA_5G12780)"/>
    <property type="match status" value="1"/>
</dbReference>
<protein>
    <recommendedName>
        <fullName evidence="7">Galactose oxidase</fullName>
    </recommendedName>
</protein>
<dbReference type="InterPro" id="IPR015915">
    <property type="entry name" value="Kelch-typ_b-propeller"/>
</dbReference>
<evidence type="ECO:0000313" key="5">
    <source>
        <dbReference type="EMBL" id="KAF2820057.1"/>
    </source>
</evidence>
<feature type="chain" id="PRO_5025333983" description="Galactose oxidase" evidence="4">
    <location>
        <begin position="19"/>
        <end position="476"/>
    </location>
</feature>
<organism evidence="5 6">
    <name type="scientific">Ophiobolus disseminans</name>
    <dbReference type="NCBI Taxonomy" id="1469910"/>
    <lineage>
        <taxon>Eukaryota</taxon>
        <taxon>Fungi</taxon>
        <taxon>Dikarya</taxon>
        <taxon>Ascomycota</taxon>
        <taxon>Pezizomycotina</taxon>
        <taxon>Dothideomycetes</taxon>
        <taxon>Pleosporomycetidae</taxon>
        <taxon>Pleosporales</taxon>
        <taxon>Pleosporineae</taxon>
        <taxon>Phaeosphaeriaceae</taxon>
        <taxon>Ophiobolus</taxon>
    </lineage>
</organism>
<evidence type="ECO:0000313" key="6">
    <source>
        <dbReference type="Proteomes" id="UP000799424"/>
    </source>
</evidence>
<feature type="signal peptide" evidence="4">
    <location>
        <begin position="1"/>
        <end position="18"/>
    </location>
</feature>
<dbReference type="AlphaFoldDB" id="A0A6A6ZIK4"/>
<keyword evidence="4" id="KW-0732">Signal</keyword>
<reference evidence="5" key="1">
    <citation type="journal article" date="2020" name="Stud. Mycol.">
        <title>101 Dothideomycetes genomes: a test case for predicting lifestyles and emergence of pathogens.</title>
        <authorList>
            <person name="Haridas S."/>
            <person name="Albert R."/>
            <person name="Binder M."/>
            <person name="Bloem J."/>
            <person name="Labutti K."/>
            <person name="Salamov A."/>
            <person name="Andreopoulos B."/>
            <person name="Baker S."/>
            <person name="Barry K."/>
            <person name="Bills G."/>
            <person name="Bluhm B."/>
            <person name="Cannon C."/>
            <person name="Castanera R."/>
            <person name="Culley D."/>
            <person name="Daum C."/>
            <person name="Ezra D."/>
            <person name="Gonzalez J."/>
            <person name="Henrissat B."/>
            <person name="Kuo A."/>
            <person name="Liang C."/>
            <person name="Lipzen A."/>
            <person name="Lutzoni F."/>
            <person name="Magnuson J."/>
            <person name="Mondo S."/>
            <person name="Nolan M."/>
            <person name="Ohm R."/>
            <person name="Pangilinan J."/>
            <person name="Park H.-J."/>
            <person name="Ramirez L."/>
            <person name="Alfaro M."/>
            <person name="Sun H."/>
            <person name="Tritt A."/>
            <person name="Yoshinaga Y."/>
            <person name="Zwiers L.-H."/>
            <person name="Turgeon B."/>
            <person name="Goodwin S."/>
            <person name="Spatafora J."/>
            <person name="Crous P."/>
            <person name="Grigoriev I."/>
        </authorList>
    </citation>
    <scope>NUCLEOTIDE SEQUENCE</scope>
    <source>
        <strain evidence="5">CBS 113818</strain>
    </source>
</reference>
<dbReference type="Gene3D" id="2.120.10.80">
    <property type="entry name" value="Kelch-type beta propeller"/>
    <property type="match status" value="2"/>
</dbReference>
<keyword evidence="2" id="KW-0408">Iron</keyword>
<evidence type="ECO:0000256" key="3">
    <source>
        <dbReference type="SAM" id="Phobius"/>
    </source>
</evidence>
<evidence type="ECO:0000256" key="4">
    <source>
        <dbReference type="SAM" id="SignalP"/>
    </source>
</evidence>
<dbReference type="Proteomes" id="UP000799424">
    <property type="component" value="Unassembled WGS sequence"/>
</dbReference>
<feature type="transmembrane region" description="Helical" evidence="3">
    <location>
        <begin position="449"/>
        <end position="472"/>
    </location>
</feature>
<keyword evidence="3" id="KW-0812">Transmembrane</keyword>
<dbReference type="PANTHER" id="PTHR47435">
    <property type="entry name" value="KELCH REPEAT PROTEIN (AFU_ORTHOLOGUE AFUA_5G12780)"/>
    <property type="match status" value="1"/>
</dbReference>
<evidence type="ECO:0008006" key="7">
    <source>
        <dbReference type="Google" id="ProtNLM"/>
    </source>
</evidence>
<gene>
    <name evidence="5" type="ORF">CC86DRAFT_245247</name>
</gene>
<keyword evidence="3" id="KW-1133">Transmembrane helix</keyword>
<dbReference type="GO" id="GO:0019760">
    <property type="term" value="P:glucosinolate metabolic process"/>
    <property type="evidence" value="ECO:0007669"/>
    <property type="project" value="UniProtKB-ARBA"/>
</dbReference>
<dbReference type="EMBL" id="MU006242">
    <property type="protein sequence ID" value="KAF2820057.1"/>
    <property type="molecule type" value="Genomic_DNA"/>
</dbReference>
<evidence type="ECO:0000256" key="1">
    <source>
        <dbReference type="ARBA" id="ARBA00022737"/>
    </source>
</evidence>
<evidence type="ECO:0000256" key="2">
    <source>
        <dbReference type="ARBA" id="ARBA00023004"/>
    </source>
</evidence>
<dbReference type="SUPFAM" id="SSF117281">
    <property type="entry name" value="Kelch motif"/>
    <property type="match status" value="1"/>
</dbReference>
<name>A0A6A6ZIK4_9PLEO</name>
<proteinExistence type="predicted"/>
<feature type="non-terminal residue" evidence="5">
    <location>
        <position position="476"/>
    </location>
</feature>
<feature type="non-terminal residue" evidence="5">
    <location>
        <position position="1"/>
    </location>
</feature>
<keyword evidence="3" id="KW-0472">Membrane</keyword>
<dbReference type="Pfam" id="PF24681">
    <property type="entry name" value="Kelch_KLHDC2_KLHL20_DRC7"/>
    <property type="match status" value="1"/>
</dbReference>
<dbReference type="OrthoDB" id="10251809at2759"/>
<sequence>RILVFGLVVAFCAQDVRGVDQLKNFCRRFEHRTAVVNNKLYIEGGYFNAKDLGTNYTNDQFLYSDLLVLSNALPAVKATPQLDEKTVPSIAGGALWSDEINGRFYAFGGYLSAGDPSPFQTWTYDTLQSKWSAVTTTGDKMVYVARGMSAIAPDAGTAFYLGGYHDNRTDQSWTAPRSYSSSLVEFDMVNRKYTNHSGPNDSGRGEGLAVFVPASNTGLLIYFGGVVQAKRTKELTWQNIWIYDISLKKWYQQIATGDIPEARSRFCGAVAWPDDKSSYNIYLYGGLHQNGSALSDVYVLSLPAFVWVKLYSDSTKWGHHSMTCDIVNGTQMIVMGGTFPLTTECDAPETLGQHNVDLGTLIDSTKIWQPFNQNNPPYRVPDVLVKVIGGTVRGGANATGPATNQTFDKYLFEKEYKVPQRYATPIDTASATGTQAPDTSSANGPTRGLLIGVIVGALAGGTVIGIIAFYILNYMR</sequence>
<keyword evidence="1" id="KW-0677">Repeat</keyword>